<dbReference type="PANTHER" id="PTHR14136">
    <property type="entry name" value="BTB_POZ DOMAIN-CONTAINING PROTEIN KCTD9"/>
    <property type="match status" value="1"/>
</dbReference>
<dbReference type="AlphaFoldDB" id="A0A9K3GF06"/>
<feature type="region of interest" description="Disordered" evidence="1">
    <location>
        <begin position="170"/>
        <end position="225"/>
    </location>
</feature>
<dbReference type="InterPro" id="IPR051082">
    <property type="entry name" value="Pentapeptide-BTB/POZ_domain"/>
</dbReference>
<organism evidence="2 3">
    <name type="scientific">Kipferlia bialata</name>
    <dbReference type="NCBI Taxonomy" id="797122"/>
    <lineage>
        <taxon>Eukaryota</taxon>
        <taxon>Metamonada</taxon>
        <taxon>Carpediemonas-like organisms</taxon>
        <taxon>Kipferlia</taxon>
    </lineage>
</organism>
<feature type="compositionally biased region" description="Acidic residues" evidence="1">
    <location>
        <begin position="42"/>
        <end position="69"/>
    </location>
</feature>
<dbReference type="Pfam" id="PF00805">
    <property type="entry name" value="Pentapeptide"/>
    <property type="match status" value="3"/>
</dbReference>
<keyword evidence="3" id="KW-1185">Reference proteome</keyword>
<dbReference type="PANTHER" id="PTHR14136:SF17">
    <property type="entry name" value="BTB_POZ DOMAIN-CONTAINING PROTEIN KCTD9"/>
    <property type="match status" value="1"/>
</dbReference>
<dbReference type="EMBL" id="BDIP01000158">
    <property type="protein sequence ID" value="GIQ80383.1"/>
    <property type="molecule type" value="Genomic_DNA"/>
</dbReference>
<gene>
    <name evidence="2" type="ORF">KIPB_001176</name>
</gene>
<dbReference type="InterPro" id="IPR001646">
    <property type="entry name" value="5peptide_repeat"/>
</dbReference>
<feature type="compositionally biased region" description="Basic and acidic residues" evidence="1">
    <location>
        <begin position="137"/>
        <end position="146"/>
    </location>
</feature>
<evidence type="ECO:0000313" key="3">
    <source>
        <dbReference type="Proteomes" id="UP000265618"/>
    </source>
</evidence>
<dbReference type="Gene3D" id="2.160.20.80">
    <property type="entry name" value="E3 ubiquitin-protein ligase SopA"/>
    <property type="match status" value="2"/>
</dbReference>
<feature type="compositionally biased region" description="Acidic residues" evidence="1">
    <location>
        <begin position="209"/>
        <end position="225"/>
    </location>
</feature>
<proteinExistence type="predicted"/>
<dbReference type="SUPFAM" id="SSF141571">
    <property type="entry name" value="Pentapeptide repeat-like"/>
    <property type="match status" value="1"/>
</dbReference>
<feature type="compositionally biased region" description="Low complexity" evidence="1">
    <location>
        <begin position="72"/>
        <end position="87"/>
    </location>
</feature>
<feature type="compositionally biased region" description="Basic and acidic residues" evidence="1">
    <location>
        <begin position="109"/>
        <end position="124"/>
    </location>
</feature>
<sequence length="1129" mass="118904">MFLRSGDGLCIGRFRIPLDLDPSTLLSEVVPMLTLPPLRKDEDDESESEMEMGAEVESGGEGEGEDEGTQIEHVGSGSGVAVSAVEHGGTEGETSEDEGDETGTLSESGEDKSETQKGDRKTETVVKTYMAGNGETDTSKGEREAEAAEGAGVGSCATAVTQIDVIQEAGCDSESSVTSEETADGEGEREDGVKRDIEGEGVGQREDGADPEEGGEETTPEESEADILAKLKSIVSLRTQNMTPLPQEIPIGLLQTLASGQNLHMAVVLVAYGCESDVPTYTDLGTALPVPTRQYICSPGPIKCSLDLSSAIMYPITPKNPTRSTPSCTVVNVLSTCRTVLMTLLGDTLVQCISLCDPPEGCLECVCTQGGQYHLVRLQPGAPVAYSTQPGLVNDGVSTDIGGSGEGAPLHSVYGIRHKNHTANWVQVPTKVSHGATLALQKLEKNRDTVVGGIDTLDGSVVIGLVVVGYMSQILRLSCDKGVSLNVACTLRTPLRVTSSVTLSAFGETVLVCQKGKEEATTITMSTGCTCVSAVSALNQKLCPLGTLFTLNSSLHLAVGGATCVQIPLSTGQYAVVGDALLYTEGDSDKKTNKKEKEKETSGVIHMLDLSPFRSATLLRGATDSEVGVSAPDIPWASTGKKTVPFTPTLVCRTSRSYLYVALTESLKVVGVAEFDCYKGEWLDLGQGQIEIPESVSLIPLIHNDATMIGSVVYVCYNDQLLSVDILSKECTVIPLTLIDHPRHGVDSQCIVLPTPTGYRLCRVCPEQLVGDAPVGRQLHYTTAGTTASGACIDGVLSLCNSFSVCCGVCRPIQSHHDASEVSKKCVETPEELAETVRLSHPSRVSVGCMNTRDGLAECTLARYDFKETVIPVLRGAVVTSCTFTNCDMNDCDMSGASVTGCTFTGCAMRDMQTEGATLNSVRMSNCSQSGTLFKGAILTDTHRGLHVVDMRDRDLTSETFTTAEDDTAAWDVSGSRVAGCDLSTSTTLSVAQLGTLSNLVGAYLATRDLTGLDLAGKDASGCVMTGCNLSCADVSGAVLDQVDLTKACLVGVTGLTDTQLQRVYSVVGANLGGLDMRGWDLSDVNVSHCDMLGCQLKGCTLHRGYLTGTTLPEGQGRVGCKIVPAEVV</sequence>
<comment type="caution">
    <text evidence="2">The sequence shown here is derived from an EMBL/GenBank/DDBJ whole genome shotgun (WGS) entry which is preliminary data.</text>
</comment>
<reference evidence="2 3" key="1">
    <citation type="journal article" date="2018" name="PLoS ONE">
        <title>The draft genome of Kipferlia bialata reveals reductive genome evolution in fornicate parasites.</title>
        <authorList>
            <person name="Tanifuji G."/>
            <person name="Takabayashi S."/>
            <person name="Kume K."/>
            <person name="Takagi M."/>
            <person name="Nakayama T."/>
            <person name="Kamikawa R."/>
            <person name="Inagaki Y."/>
            <person name="Hashimoto T."/>
        </authorList>
    </citation>
    <scope>NUCLEOTIDE SEQUENCE [LARGE SCALE GENOMIC DNA]</scope>
    <source>
        <strain evidence="2">NY0173</strain>
    </source>
</reference>
<protein>
    <submittedName>
        <fullName evidence="2">Uncharacterized protein</fullName>
    </submittedName>
</protein>
<accession>A0A9K3GF06</accession>
<feature type="region of interest" description="Disordered" evidence="1">
    <location>
        <begin position="36"/>
        <end position="154"/>
    </location>
</feature>
<name>A0A9K3GF06_9EUKA</name>
<evidence type="ECO:0000313" key="2">
    <source>
        <dbReference type="EMBL" id="GIQ80383.1"/>
    </source>
</evidence>
<feature type="compositionally biased region" description="Basic and acidic residues" evidence="1">
    <location>
        <begin position="190"/>
        <end position="208"/>
    </location>
</feature>
<evidence type="ECO:0000256" key="1">
    <source>
        <dbReference type="SAM" id="MobiDB-lite"/>
    </source>
</evidence>
<dbReference type="Proteomes" id="UP000265618">
    <property type="component" value="Unassembled WGS sequence"/>
</dbReference>